<organism evidence="2 3">
    <name type="scientific">Hymenobacter mellowenesis</name>
    <dbReference type="NCBI Taxonomy" id="3063995"/>
    <lineage>
        <taxon>Bacteria</taxon>
        <taxon>Pseudomonadati</taxon>
        <taxon>Bacteroidota</taxon>
        <taxon>Cytophagia</taxon>
        <taxon>Cytophagales</taxon>
        <taxon>Hymenobacteraceae</taxon>
        <taxon>Hymenobacter</taxon>
    </lineage>
</organism>
<proteinExistence type="predicted"/>
<sequence length="320" mass="35609">MSSIAHLQALREAALAQAQEHELLADQSPDNVFYRLTYRQAKERSDNLTAEIIELQRQREKEIVEVRLVGKTASRGTLPLDALAVIASSFSDTVQRISRYSVAGTRQSKMLEADVRRRLDLRLASVAPGSTRLFISGQTSPDLFGYSLLTQTLDHTFDLLAAEAPVAVLDQVSAVGHHSVVALQRYLRGLHNFGLEAEMSWDTPAHSYRTWYGDKSRLVSLSSMLGRLTQEAPVTFSFTGIVISLSLKGVVEIEENRQGRIVARYFDVLLPSIQRLHVGQECSGTMVKQTVVHTTTGLRKSSFVLGNIVPREENQYTVLI</sequence>
<gene>
    <name evidence="2" type="ORF">Q5H92_23330</name>
</gene>
<evidence type="ECO:0000313" key="2">
    <source>
        <dbReference type="EMBL" id="MDO7849316.1"/>
    </source>
</evidence>
<feature type="coiled-coil region" evidence="1">
    <location>
        <begin position="38"/>
        <end position="65"/>
    </location>
</feature>
<accession>A0ABT9AHJ5</accession>
<evidence type="ECO:0000256" key="1">
    <source>
        <dbReference type="SAM" id="Coils"/>
    </source>
</evidence>
<reference evidence="2" key="1">
    <citation type="submission" date="2023-07" db="EMBL/GenBank/DDBJ databases">
        <authorList>
            <person name="Kim M.K."/>
        </authorList>
    </citation>
    <scope>NUCLEOTIDE SEQUENCE</scope>
    <source>
        <strain evidence="2">M29</strain>
    </source>
</reference>
<dbReference type="EMBL" id="JAUQSX010000016">
    <property type="protein sequence ID" value="MDO7849316.1"/>
    <property type="molecule type" value="Genomic_DNA"/>
</dbReference>
<protein>
    <submittedName>
        <fullName evidence="2">Uncharacterized protein</fullName>
    </submittedName>
</protein>
<evidence type="ECO:0000313" key="3">
    <source>
        <dbReference type="Proteomes" id="UP001167796"/>
    </source>
</evidence>
<dbReference type="RefSeq" id="WP_305013984.1">
    <property type="nucleotide sequence ID" value="NZ_JAUQSX010000016.1"/>
</dbReference>
<comment type="caution">
    <text evidence="2">The sequence shown here is derived from an EMBL/GenBank/DDBJ whole genome shotgun (WGS) entry which is preliminary data.</text>
</comment>
<name>A0ABT9AHJ5_9BACT</name>
<keyword evidence="1" id="KW-0175">Coiled coil</keyword>
<dbReference type="Proteomes" id="UP001167796">
    <property type="component" value="Unassembled WGS sequence"/>
</dbReference>
<keyword evidence="3" id="KW-1185">Reference proteome</keyword>